<comment type="caution">
    <text evidence="3">The sequence shown here is derived from an EMBL/GenBank/DDBJ whole genome shotgun (WGS) entry which is preliminary data.</text>
</comment>
<gene>
    <name evidence="3" type="ORF">SAMEA2070301_03374</name>
</gene>
<feature type="compositionally biased region" description="Basic and acidic residues" evidence="2">
    <location>
        <begin position="158"/>
        <end position="167"/>
    </location>
</feature>
<dbReference type="RefSeq" id="WP_074293031.1">
    <property type="nucleotide sequence ID" value="NZ_FRZT01000017.1"/>
</dbReference>
<protein>
    <recommendedName>
        <fullName evidence="5">Scaffolding protein</fullName>
    </recommendedName>
</protein>
<proteinExistence type="predicted"/>
<feature type="coiled-coil region" evidence="1">
    <location>
        <begin position="40"/>
        <end position="112"/>
    </location>
</feature>
<evidence type="ECO:0000313" key="4">
    <source>
        <dbReference type="Proteomes" id="UP000185210"/>
    </source>
</evidence>
<reference evidence="3 4" key="1">
    <citation type="submission" date="2016-11" db="EMBL/GenBank/DDBJ databases">
        <authorList>
            <consortium name="Pathogen Informatics"/>
        </authorList>
    </citation>
    <scope>NUCLEOTIDE SEQUENCE [LARGE SCALE GENOMIC DNA]</scope>
    <source>
        <strain evidence="3 4">104</strain>
    </source>
</reference>
<dbReference type="AlphaFoldDB" id="A0AB38D1A9"/>
<accession>A0AB38D1A9</accession>
<dbReference type="Proteomes" id="UP000185210">
    <property type="component" value="Unassembled WGS sequence"/>
</dbReference>
<evidence type="ECO:0008006" key="5">
    <source>
        <dbReference type="Google" id="ProtNLM"/>
    </source>
</evidence>
<feature type="region of interest" description="Disordered" evidence="2">
    <location>
        <begin position="145"/>
        <end position="181"/>
    </location>
</feature>
<dbReference type="InterPro" id="IPR025580">
    <property type="entry name" value="Gp46"/>
</dbReference>
<evidence type="ECO:0000256" key="1">
    <source>
        <dbReference type="SAM" id="Coils"/>
    </source>
</evidence>
<dbReference type="Pfam" id="PF14265">
    <property type="entry name" value="DUF4355"/>
    <property type="match status" value="1"/>
</dbReference>
<name>A0AB38D1A9_9MYCO</name>
<keyword evidence="1" id="KW-0175">Coiled coil</keyword>
<evidence type="ECO:0000313" key="3">
    <source>
        <dbReference type="EMBL" id="SIB24592.1"/>
    </source>
</evidence>
<sequence length="212" mass="23137">MPEIVTPEVDTNTPVDNPGNGDPVDNGKTSDDDAFESIVLDSQEAVNKFMQKRIARVEKKYEGFEDFKAKASQFDQLEAEKGSDIEKLTRRAEKAEKERNELQDKVTKAERTDLVREIADELGLPKKLVGRVRGDTEDDIRADIADLLDSVPSPTTEGDSKNKKDDAGNDGPPSGAPKSKLKFAATGDESDTLNISADEVLKRVPRGGGGTY</sequence>
<dbReference type="EMBL" id="FSHM01000004">
    <property type="protein sequence ID" value="SIB24592.1"/>
    <property type="molecule type" value="Genomic_DNA"/>
</dbReference>
<feature type="region of interest" description="Disordered" evidence="2">
    <location>
        <begin position="1"/>
        <end position="32"/>
    </location>
</feature>
<organism evidence="3 4">
    <name type="scientific">Mycobacteroides abscessus subsp. abscessus</name>
    <dbReference type="NCBI Taxonomy" id="1185650"/>
    <lineage>
        <taxon>Bacteria</taxon>
        <taxon>Bacillati</taxon>
        <taxon>Actinomycetota</taxon>
        <taxon>Actinomycetes</taxon>
        <taxon>Mycobacteriales</taxon>
        <taxon>Mycobacteriaceae</taxon>
        <taxon>Mycobacteroides</taxon>
        <taxon>Mycobacteroides abscessus</taxon>
    </lineage>
</organism>
<evidence type="ECO:0000256" key="2">
    <source>
        <dbReference type="SAM" id="MobiDB-lite"/>
    </source>
</evidence>